<dbReference type="EMBL" id="KT428292">
    <property type="protein sequence ID" value="ALH07093.1"/>
    <property type="molecule type" value="Genomic_DNA"/>
</dbReference>
<accession>A0A0N9PZE7</accession>
<sequence length="158" mass="17808">MSNAFQRNYETELAIANLIPARVQMSQTTESTAEDPRRCTPAIFQGQKGVNFGTRSNIYSADYVWPVPYFRRDICNKDTYDSIFVRGSYVSQKDGKTFVVTRVPDTNVQSRFGWGTSNTYYGTKSAGIVTGSYGCDPNCGKVFQNKWAPSWYKPECSP</sequence>
<dbReference type="Proteomes" id="UP000319438">
    <property type="component" value="Segment"/>
</dbReference>
<name>A0A0N9PZE7_9VIRU</name>
<reference evidence="1" key="1">
    <citation type="journal article" date="2015" name="Genome Announc.">
        <title>Complete Genome Sequence of a New Member of the Marseilleviridae Recovered from the Brackish Submarine Spring in the Cassis Port-Miou Calanque, France.</title>
        <authorList>
            <person name="Doutre G."/>
            <person name="Arfib B."/>
            <person name="Rochette P."/>
            <person name="Claverie J.M."/>
            <person name="Bonin P."/>
            <person name="Abergel C."/>
        </authorList>
    </citation>
    <scope>NUCLEOTIDE SEQUENCE [LARGE SCALE GENOMIC DNA]</scope>
    <source>
        <strain evidence="1">1</strain>
    </source>
</reference>
<protein>
    <submittedName>
        <fullName evidence="1">Uncharacterized protein</fullName>
    </submittedName>
</protein>
<proteinExistence type="predicted"/>
<organism evidence="1 2">
    <name type="scientific">Port-miou virus</name>
    <dbReference type="NCBI Taxonomy" id="1733873"/>
    <lineage>
        <taxon>Viruses</taxon>
        <taxon>Varidnaviria</taxon>
        <taxon>Bamfordvirae</taxon>
        <taxon>Nucleocytoviricota</taxon>
        <taxon>Megaviricetes</taxon>
        <taxon>Pimascovirales</taxon>
        <taxon>Pimascovirales incertae sedis</taxon>
        <taxon>Marseilleviridae</taxon>
        <taxon>Losannavirus</taxon>
        <taxon>Losannavirus lausannense</taxon>
        <taxon>Lausannevirus</taxon>
    </lineage>
</organism>
<evidence type="ECO:0000313" key="2">
    <source>
        <dbReference type="Proteomes" id="UP000319438"/>
    </source>
</evidence>
<gene>
    <name evidence="1" type="ORF">PMV_395</name>
</gene>
<evidence type="ECO:0000313" key="1">
    <source>
        <dbReference type="EMBL" id="ALH07093.1"/>
    </source>
</evidence>